<evidence type="ECO:0000313" key="2">
    <source>
        <dbReference type="Proteomes" id="UP000821845"/>
    </source>
</evidence>
<name>A0ACB7TCZ3_HYAAI</name>
<dbReference type="EMBL" id="CM023481">
    <property type="protein sequence ID" value="KAH6945016.1"/>
    <property type="molecule type" value="Genomic_DNA"/>
</dbReference>
<proteinExistence type="predicted"/>
<gene>
    <name evidence="1" type="ORF">HPB50_006742</name>
</gene>
<evidence type="ECO:0000313" key="1">
    <source>
        <dbReference type="EMBL" id="KAH6945016.1"/>
    </source>
</evidence>
<comment type="caution">
    <text evidence="1">The sequence shown here is derived from an EMBL/GenBank/DDBJ whole genome shotgun (WGS) entry which is preliminary data.</text>
</comment>
<sequence>MCIDDFIGGDVSTGTTAELTHVEIVAEVTAEQPNENAAEMDPASADDAPLPTSAEVIAALALFRCFEELELTTKKDLAGDAEGASTAPTGQVGGRGGCTGSRHRRSAAMEEVQPMGRMVGPLGTGSSPPHMHHLNLSRRDDVTHTQTLEQAEIRVRG</sequence>
<keyword evidence="2" id="KW-1185">Reference proteome</keyword>
<dbReference type="Proteomes" id="UP000821845">
    <property type="component" value="Chromosome 1"/>
</dbReference>
<protein>
    <submittedName>
        <fullName evidence="1">Uncharacterized protein</fullName>
    </submittedName>
</protein>
<reference evidence="1" key="1">
    <citation type="submission" date="2020-05" db="EMBL/GenBank/DDBJ databases">
        <title>Large-scale comparative analyses of tick genomes elucidate their genetic diversity and vector capacities.</title>
        <authorList>
            <person name="Jia N."/>
            <person name="Wang J."/>
            <person name="Shi W."/>
            <person name="Du L."/>
            <person name="Sun Y."/>
            <person name="Zhan W."/>
            <person name="Jiang J."/>
            <person name="Wang Q."/>
            <person name="Zhang B."/>
            <person name="Ji P."/>
            <person name="Sakyi L.B."/>
            <person name="Cui X."/>
            <person name="Yuan T."/>
            <person name="Jiang B."/>
            <person name="Yang W."/>
            <person name="Lam T.T.-Y."/>
            <person name="Chang Q."/>
            <person name="Ding S."/>
            <person name="Wang X."/>
            <person name="Zhu J."/>
            <person name="Ruan X."/>
            <person name="Zhao L."/>
            <person name="Wei J."/>
            <person name="Que T."/>
            <person name="Du C."/>
            <person name="Cheng J."/>
            <person name="Dai P."/>
            <person name="Han X."/>
            <person name="Huang E."/>
            <person name="Gao Y."/>
            <person name="Liu J."/>
            <person name="Shao H."/>
            <person name="Ye R."/>
            <person name="Li L."/>
            <person name="Wei W."/>
            <person name="Wang X."/>
            <person name="Wang C."/>
            <person name="Yang T."/>
            <person name="Huo Q."/>
            <person name="Li W."/>
            <person name="Guo W."/>
            <person name="Chen H."/>
            <person name="Zhou L."/>
            <person name="Ni X."/>
            <person name="Tian J."/>
            <person name="Zhou Y."/>
            <person name="Sheng Y."/>
            <person name="Liu T."/>
            <person name="Pan Y."/>
            <person name="Xia L."/>
            <person name="Li J."/>
            <person name="Zhao F."/>
            <person name="Cao W."/>
        </authorList>
    </citation>
    <scope>NUCLEOTIDE SEQUENCE</scope>
    <source>
        <strain evidence="1">Hyas-2018</strain>
    </source>
</reference>
<organism evidence="1 2">
    <name type="scientific">Hyalomma asiaticum</name>
    <name type="common">Tick</name>
    <dbReference type="NCBI Taxonomy" id="266040"/>
    <lineage>
        <taxon>Eukaryota</taxon>
        <taxon>Metazoa</taxon>
        <taxon>Ecdysozoa</taxon>
        <taxon>Arthropoda</taxon>
        <taxon>Chelicerata</taxon>
        <taxon>Arachnida</taxon>
        <taxon>Acari</taxon>
        <taxon>Parasitiformes</taxon>
        <taxon>Ixodida</taxon>
        <taxon>Ixodoidea</taxon>
        <taxon>Ixodidae</taxon>
        <taxon>Hyalomminae</taxon>
        <taxon>Hyalomma</taxon>
    </lineage>
</organism>
<accession>A0ACB7TCZ3</accession>